<evidence type="ECO:0000313" key="2">
    <source>
        <dbReference type="Proteomes" id="UP001454036"/>
    </source>
</evidence>
<proteinExistence type="predicted"/>
<protein>
    <submittedName>
        <fullName evidence="1">Uncharacterized protein</fullName>
    </submittedName>
</protein>
<evidence type="ECO:0000313" key="1">
    <source>
        <dbReference type="EMBL" id="GAA0157226.1"/>
    </source>
</evidence>
<gene>
    <name evidence="1" type="ORF">LIER_38419</name>
</gene>
<dbReference type="EMBL" id="BAABME010019452">
    <property type="protein sequence ID" value="GAA0157226.1"/>
    <property type="molecule type" value="Genomic_DNA"/>
</dbReference>
<reference evidence="1 2" key="1">
    <citation type="submission" date="2024-01" db="EMBL/GenBank/DDBJ databases">
        <title>The complete chloroplast genome sequence of Lithospermum erythrorhizon: insights into the phylogenetic relationship among Boraginaceae species and the maternal lineages of purple gromwells.</title>
        <authorList>
            <person name="Okada T."/>
            <person name="Watanabe K."/>
        </authorList>
    </citation>
    <scope>NUCLEOTIDE SEQUENCE [LARGE SCALE GENOMIC DNA]</scope>
</reference>
<accession>A0AAV3Q1G8</accession>
<keyword evidence="2" id="KW-1185">Reference proteome</keyword>
<organism evidence="1 2">
    <name type="scientific">Lithospermum erythrorhizon</name>
    <name type="common">Purple gromwell</name>
    <name type="synonym">Lithospermum officinale var. erythrorhizon</name>
    <dbReference type="NCBI Taxonomy" id="34254"/>
    <lineage>
        <taxon>Eukaryota</taxon>
        <taxon>Viridiplantae</taxon>
        <taxon>Streptophyta</taxon>
        <taxon>Embryophyta</taxon>
        <taxon>Tracheophyta</taxon>
        <taxon>Spermatophyta</taxon>
        <taxon>Magnoliopsida</taxon>
        <taxon>eudicotyledons</taxon>
        <taxon>Gunneridae</taxon>
        <taxon>Pentapetalae</taxon>
        <taxon>asterids</taxon>
        <taxon>lamiids</taxon>
        <taxon>Boraginales</taxon>
        <taxon>Boraginaceae</taxon>
        <taxon>Boraginoideae</taxon>
        <taxon>Lithospermeae</taxon>
        <taxon>Lithospermum</taxon>
    </lineage>
</organism>
<dbReference type="AlphaFoldDB" id="A0AAV3Q1G8"/>
<dbReference type="Proteomes" id="UP001454036">
    <property type="component" value="Unassembled WGS sequence"/>
</dbReference>
<sequence length="91" mass="10445">MEGGAPSYQRSKCQPRLNEKLLNLVIDIKEQGEAGEYRFALSTNTLTRTAMLTMHISSRISFPFSYTSFAYSQCRFGWKQIDSEHMKTSIL</sequence>
<name>A0AAV3Q1G8_LITER</name>
<comment type="caution">
    <text evidence="1">The sequence shown here is derived from an EMBL/GenBank/DDBJ whole genome shotgun (WGS) entry which is preliminary data.</text>
</comment>